<dbReference type="Proteomes" id="UP000712600">
    <property type="component" value="Unassembled WGS sequence"/>
</dbReference>
<comment type="caution">
    <text evidence="1">The sequence shown here is derived from an EMBL/GenBank/DDBJ whole genome shotgun (WGS) entry which is preliminary data.</text>
</comment>
<evidence type="ECO:0000313" key="2">
    <source>
        <dbReference type="Proteomes" id="UP000712600"/>
    </source>
</evidence>
<evidence type="ECO:0000313" key="1">
    <source>
        <dbReference type="EMBL" id="KAF3507732.1"/>
    </source>
</evidence>
<proteinExistence type="predicted"/>
<name>A0A8S9P2N0_BRACR</name>
<gene>
    <name evidence="1" type="ORF">F2Q69_00007642</name>
</gene>
<reference evidence="1" key="1">
    <citation type="submission" date="2019-12" db="EMBL/GenBank/DDBJ databases">
        <title>Genome sequencing and annotation of Brassica cretica.</title>
        <authorList>
            <person name="Studholme D.J."/>
            <person name="Sarris P."/>
        </authorList>
    </citation>
    <scope>NUCLEOTIDE SEQUENCE</scope>
    <source>
        <strain evidence="1">PFS-109/04</strain>
        <tissue evidence="1">Leaf</tissue>
    </source>
</reference>
<accession>A0A8S9P2N0</accession>
<organism evidence="1 2">
    <name type="scientific">Brassica cretica</name>
    <name type="common">Mustard</name>
    <dbReference type="NCBI Taxonomy" id="69181"/>
    <lineage>
        <taxon>Eukaryota</taxon>
        <taxon>Viridiplantae</taxon>
        <taxon>Streptophyta</taxon>
        <taxon>Embryophyta</taxon>
        <taxon>Tracheophyta</taxon>
        <taxon>Spermatophyta</taxon>
        <taxon>Magnoliopsida</taxon>
        <taxon>eudicotyledons</taxon>
        <taxon>Gunneridae</taxon>
        <taxon>Pentapetalae</taxon>
        <taxon>rosids</taxon>
        <taxon>malvids</taxon>
        <taxon>Brassicales</taxon>
        <taxon>Brassicaceae</taxon>
        <taxon>Brassiceae</taxon>
        <taxon>Brassica</taxon>
    </lineage>
</organism>
<dbReference type="EMBL" id="QGKX02001521">
    <property type="protein sequence ID" value="KAF3507732.1"/>
    <property type="molecule type" value="Genomic_DNA"/>
</dbReference>
<sequence>MHGDKEMDERGTVGANGWVFFTNESGPNVRQVFRKIENPCLRKIWMSKVQEWVEHGGKVEGTIFGMN</sequence>
<dbReference type="AlphaFoldDB" id="A0A8S9P2N0"/>
<protein>
    <submittedName>
        <fullName evidence="1">Uncharacterized protein</fullName>
    </submittedName>
</protein>